<name>A0AAV2P9S2_9HYME</name>
<dbReference type="EMBL" id="OZ034831">
    <property type="protein sequence ID" value="CAL1688339.1"/>
    <property type="molecule type" value="Genomic_DNA"/>
</dbReference>
<dbReference type="Proteomes" id="UP001497644">
    <property type="component" value="Chromosome 8"/>
</dbReference>
<dbReference type="AlphaFoldDB" id="A0AAV2P9S2"/>
<evidence type="ECO:0000313" key="2">
    <source>
        <dbReference type="Proteomes" id="UP001497644"/>
    </source>
</evidence>
<gene>
    <name evidence="1" type="ORF">LPLAT_LOCUS13419</name>
</gene>
<protein>
    <submittedName>
        <fullName evidence="1">Uncharacterized protein</fullName>
    </submittedName>
</protein>
<organism evidence="1 2">
    <name type="scientific">Lasius platythorax</name>
    <dbReference type="NCBI Taxonomy" id="488582"/>
    <lineage>
        <taxon>Eukaryota</taxon>
        <taxon>Metazoa</taxon>
        <taxon>Ecdysozoa</taxon>
        <taxon>Arthropoda</taxon>
        <taxon>Hexapoda</taxon>
        <taxon>Insecta</taxon>
        <taxon>Pterygota</taxon>
        <taxon>Neoptera</taxon>
        <taxon>Endopterygota</taxon>
        <taxon>Hymenoptera</taxon>
        <taxon>Apocrita</taxon>
        <taxon>Aculeata</taxon>
        <taxon>Formicoidea</taxon>
        <taxon>Formicidae</taxon>
        <taxon>Formicinae</taxon>
        <taxon>Lasius</taxon>
        <taxon>Lasius</taxon>
    </lineage>
</organism>
<accession>A0AAV2P9S2</accession>
<sequence>MVNFRKQKLPFYWVSSGVPLPRPPLGCPLPPTSPFPAEPAFSLLLPPPHFTAAPNVTIGIPNRPGTIQHHCSIDLPLLVPVNAESFHTPALPPPLLFCHPRKR</sequence>
<reference evidence="1" key="1">
    <citation type="submission" date="2024-04" db="EMBL/GenBank/DDBJ databases">
        <authorList>
            <consortium name="Molecular Ecology Group"/>
        </authorList>
    </citation>
    <scope>NUCLEOTIDE SEQUENCE</scope>
</reference>
<proteinExistence type="predicted"/>
<evidence type="ECO:0000313" key="1">
    <source>
        <dbReference type="EMBL" id="CAL1688339.1"/>
    </source>
</evidence>
<keyword evidence="2" id="KW-1185">Reference proteome</keyword>